<evidence type="ECO:0000313" key="7">
    <source>
        <dbReference type="Proteomes" id="UP001152320"/>
    </source>
</evidence>
<feature type="domain" description="CUB" evidence="5">
    <location>
        <begin position="25"/>
        <end position="139"/>
    </location>
</feature>
<evidence type="ECO:0000256" key="3">
    <source>
        <dbReference type="PROSITE-ProRule" id="PRU00059"/>
    </source>
</evidence>
<dbReference type="PANTHER" id="PTHR24251">
    <property type="entry name" value="OVOCHYMASE-RELATED"/>
    <property type="match status" value="1"/>
</dbReference>
<accession>A0A9Q1BEF3</accession>
<evidence type="ECO:0000256" key="1">
    <source>
        <dbReference type="ARBA" id="ARBA00022737"/>
    </source>
</evidence>
<keyword evidence="7" id="KW-1185">Reference proteome</keyword>
<dbReference type="EMBL" id="JAIZAY010000019">
    <property type="protein sequence ID" value="KAJ8023600.1"/>
    <property type="molecule type" value="Genomic_DNA"/>
</dbReference>
<dbReference type="AlphaFoldDB" id="A0A9Q1BEF3"/>
<dbReference type="Pfam" id="PF00431">
    <property type="entry name" value="CUB"/>
    <property type="match status" value="1"/>
</dbReference>
<organism evidence="6 7">
    <name type="scientific">Holothuria leucospilota</name>
    <name type="common">Black long sea cucumber</name>
    <name type="synonym">Mertensiothuria leucospilota</name>
    <dbReference type="NCBI Taxonomy" id="206669"/>
    <lineage>
        <taxon>Eukaryota</taxon>
        <taxon>Metazoa</taxon>
        <taxon>Echinodermata</taxon>
        <taxon>Eleutherozoa</taxon>
        <taxon>Echinozoa</taxon>
        <taxon>Holothuroidea</taxon>
        <taxon>Aspidochirotacea</taxon>
        <taxon>Aspidochirotida</taxon>
        <taxon>Holothuriidae</taxon>
        <taxon>Holothuria</taxon>
    </lineage>
</organism>
<dbReference type="Gene3D" id="2.60.120.290">
    <property type="entry name" value="Spermadhesin, CUB domain"/>
    <property type="match status" value="1"/>
</dbReference>
<keyword evidence="2" id="KW-1015">Disulfide bond</keyword>
<dbReference type="FunFam" id="2.60.120.290:FF:000005">
    <property type="entry name" value="Procollagen C-endopeptidase enhancer 1"/>
    <property type="match status" value="1"/>
</dbReference>
<reference evidence="6" key="1">
    <citation type="submission" date="2021-10" db="EMBL/GenBank/DDBJ databases">
        <title>Tropical sea cucumber genome reveals ecological adaptation and Cuvierian tubules defense mechanism.</title>
        <authorList>
            <person name="Chen T."/>
        </authorList>
    </citation>
    <scope>NUCLEOTIDE SEQUENCE</scope>
    <source>
        <strain evidence="6">Nanhai2018</strain>
        <tissue evidence="6">Muscle</tissue>
    </source>
</reference>
<dbReference type="SUPFAM" id="SSF49854">
    <property type="entry name" value="Spermadhesin, CUB domain"/>
    <property type="match status" value="1"/>
</dbReference>
<name>A0A9Q1BEF3_HOLLE</name>
<dbReference type="Proteomes" id="UP001152320">
    <property type="component" value="Chromosome 19"/>
</dbReference>
<dbReference type="PROSITE" id="PS01180">
    <property type="entry name" value="CUB"/>
    <property type="match status" value="1"/>
</dbReference>
<evidence type="ECO:0000259" key="5">
    <source>
        <dbReference type="PROSITE" id="PS01180"/>
    </source>
</evidence>
<dbReference type="SMART" id="SM00042">
    <property type="entry name" value="CUB"/>
    <property type="match status" value="1"/>
</dbReference>
<gene>
    <name evidence="6" type="ORF">HOLleu_36085</name>
</gene>
<comment type="caution">
    <text evidence="3">Lacks conserved residue(s) required for the propagation of feature annotation.</text>
</comment>
<feature type="chain" id="PRO_5040270694" evidence="4">
    <location>
        <begin position="23"/>
        <end position="199"/>
    </location>
</feature>
<evidence type="ECO:0000313" key="6">
    <source>
        <dbReference type="EMBL" id="KAJ8023600.1"/>
    </source>
</evidence>
<dbReference type="OrthoDB" id="10070681at2759"/>
<sequence length="199" mass="22051">MALIRTSWSFLLVKLYIFGAASKDCNVSVETEGSTITSPNFPSDYTNNARCWYSIHAPRGYVVTLVFSMFEVEKGSGSACRYDKLYVYDSSTYFENPVYILCGYTLPASVTSTNNSLTLLFETDDTLAESGFQGQVSFTRRKDASQKYKIDTFAGTTYADEMSSLVIKTNIPATYDLGVGTVFYETSPLIETDIPGTSH</sequence>
<evidence type="ECO:0000256" key="2">
    <source>
        <dbReference type="ARBA" id="ARBA00023157"/>
    </source>
</evidence>
<keyword evidence="1" id="KW-0677">Repeat</keyword>
<protein>
    <submittedName>
        <fullName evidence="6">Tolloid-like protein 1</fullName>
    </submittedName>
</protein>
<dbReference type="InterPro" id="IPR000859">
    <property type="entry name" value="CUB_dom"/>
</dbReference>
<evidence type="ECO:0000256" key="4">
    <source>
        <dbReference type="SAM" id="SignalP"/>
    </source>
</evidence>
<dbReference type="InterPro" id="IPR035914">
    <property type="entry name" value="Sperma_CUB_dom_sf"/>
</dbReference>
<comment type="caution">
    <text evidence="6">The sequence shown here is derived from an EMBL/GenBank/DDBJ whole genome shotgun (WGS) entry which is preliminary data.</text>
</comment>
<dbReference type="CDD" id="cd00041">
    <property type="entry name" value="CUB"/>
    <property type="match status" value="1"/>
</dbReference>
<proteinExistence type="predicted"/>
<feature type="signal peptide" evidence="4">
    <location>
        <begin position="1"/>
        <end position="22"/>
    </location>
</feature>
<keyword evidence="4" id="KW-0732">Signal</keyword>